<keyword evidence="1" id="KW-1133">Transmembrane helix</keyword>
<dbReference type="Proteomes" id="UP001634007">
    <property type="component" value="Unassembled WGS sequence"/>
</dbReference>
<evidence type="ECO:0000313" key="3">
    <source>
        <dbReference type="Proteomes" id="UP001634007"/>
    </source>
</evidence>
<dbReference type="EMBL" id="JBJKBG010000006">
    <property type="protein sequence ID" value="KAL3734690.1"/>
    <property type="molecule type" value="Genomic_DNA"/>
</dbReference>
<organism evidence="2 3">
    <name type="scientific">Eucalyptus globulus</name>
    <name type="common">Tasmanian blue gum</name>
    <dbReference type="NCBI Taxonomy" id="34317"/>
    <lineage>
        <taxon>Eukaryota</taxon>
        <taxon>Viridiplantae</taxon>
        <taxon>Streptophyta</taxon>
        <taxon>Embryophyta</taxon>
        <taxon>Tracheophyta</taxon>
        <taxon>Spermatophyta</taxon>
        <taxon>Magnoliopsida</taxon>
        <taxon>eudicotyledons</taxon>
        <taxon>Gunneridae</taxon>
        <taxon>Pentapetalae</taxon>
        <taxon>rosids</taxon>
        <taxon>malvids</taxon>
        <taxon>Myrtales</taxon>
        <taxon>Myrtaceae</taxon>
        <taxon>Myrtoideae</taxon>
        <taxon>Eucalypteae</taxon>
        <taxon>Eucalyptus</taxon>
    </lineage>
</organism>
<evidence type="ECO:0000313" key="2">
    <source>
        <dbReference type="EMBL" id="KAL3734690.1"/>
    </source>
</evidence>
<proteinExistence type="predicted"/>
<evidence type="ECO:0008006" key="4">
    <source>
        <dbReference type="Google" id="ProtNLM"/>
    </source>
</evidence>
<reference evidence="2 3" key="1">
    <citation type="submission" date="2024-11" db="EMBL/GenBank/DDBJ databases">
        <title>Chromosome-level genome assembly of Eucalyptus globulus Labill. provides insights into its genome evolution.</title>
        <authorList>
            <person name="Li X."/>
        </authorList>
    </citation>
    <scope>NUCLEOTIDE SEQUENCE [LARGE SCALE GENOMIC DNA]</scope>
    <source>
        <strain evidence="2">CL2024</strain>
        <tissue evidence="2">Fresh tender leaves</tissue>
    </source>
</reference>
<sequence length="275" mass="31086">MDAREFSAVKAEKARSLRRYPRNKMLKAFLRVSEICAALFLLAYYSSGISLSAATTGDSFGRVVALLAKPLSVFLLSNAIIITVIVLSGKDRERRPVRDVYDEYIAHRRTFPRNSTATETLPEETVVDKQIVLYSSPPVCENTAPTATDLEAHRDEATAEVTETNRVVEKLPVVPSAKKCRRTQTMATTRVQRELRLSSSGSDSGLRNRAVLHRRPCAVEELSDEEFNRRVEKYIERTRMLLRKEKMADAMKEGYKAIGYHSVWMSHGRDTETIA</sequence>
<keyword evidence="3" id="KW-1185">Reference proteome</keyword>
<gene>
    <name evidence="2" type="ORF">ACJRO7_023952</name>
</gene>
<feature type="transmembrane region" description="Helical" evidence="1">
    <location>
        <begin position="28"/>
        <end position="46"/>
    </location>
</feature>
<dbReference type="PANTHER" id="PTHR33640:SF3">
    <property type="entry name" value="DUF4408 DOMAIN-CONTAINING PROTEIN"/>
    <property type="match status" value="1"/>
</dbReference>
<dbReference type="PANTHER" id="PTHR33640">
    <property type="entry name" value="TRANSMEMBRANE PROTEIN"/>
    <property type="match status" value="1"/>
</dbReference>
<evidence type="ECO:0000256" key="1">
    <source>
        <dbReference type="SAM" id="Phobius"/>
    </source>
</evidence>
<accession>A0ABD3K3V3</accession>
<comment type="caution">
    <text evidence="2">The sequence shown here is derived from an EMBL/GenBank/DDBJ whole genome shotgun (WGS) entry which is preliminary data.</text>
</comment>
<name>A0ABD3K3V3_EUCGL</name>
<keyword evidence="1" id="KW-0812">Transmembrane</keyword>
<feature type="transmembrane region" description="Helical" evidence="1">
    <location>
        <begin position="66"/>
        <end position="88"/>
    </location>
</feature>
<keyword evidence="1" id="KW-0472">Membrane</keyword>
<protein>
    <recommendedName>
        <fullName evidence="4">DUF4408 domain-containing protein</fullName>
    </recommendedName>
</protein>
<dbReference type="AlphaFoldDB" id="A0ABD3K3V3"/>